<evidence type="ECO:0000256" key="1">
    <source>
        <dbReference type="ARBA" id="ARBA00022432"/>
    </source>
</evidence>
<sequence length="159" mass="17204">MLSLEMQLWTCYAQNGLASEAIEVYKMMEECKEIIPNQGTWVSILPAYAHVGDLQQGNENSEFPCNRYTHYMASFASVDLNLAGREMVILGTQYAGEVKMGLFSGDNGVSNIEDDGVRLDHFGTISTAPTGPAVVMFQSNGQNSIIVVGDGDGFVHASA</sequence>
<keyword evidence="2" id="KW-0210">Decarboxylase</keyword>
<reference evidence="3 4" key="1">
    <citation type="journal article" date="2023" name="Hortic Res">
        <title>The complete reference genome for grapevine (Vitis vinifera L.) genetics and breeding.</title>
        <authorList>
            <person name="Shi X."/>
            <person name="Cao S."/>
            <person name="Wang X."/>
            <person name="Huang S."/>
            <person name="Wang Y."/>
            <person name="Liu Z."/>
            <person name="Liu W."/>
            <person name="Leng X."/>
            <person name="Peng Y."/>
            <person name="Wang N."/>
            <person name="Wang Y."/>
            <person name="Ma Z."/>
            <person name="Xu X."/>
            <person name="Zhang F."/>
            <person name="Xue H."/>
            <person name="Zhong H."/>
            <person name="Wang Y."/>
            <person name="Zhang K."/>
            <person name="Velt A."/>
            <person name="Avia K."/>
            <person name="Holtgrawe D."/>
            <person name="Grimplet J."/>
            <person name="Matus J.T."/>
            <person name="Ware D."/>
            <person name="Wu X."/>
            <person name="Wang H."/>
            <person name="Liu C."/>
            <person name="Fang Y."/>
            <person name="Rustenholz C."/>
            <person name="Cheng Z."/>
            <person name="Xiao H."/>
            <person name="Zhou Y."/>
        </authorList>
    </citation>
    <scope>NUCLEOTIDE SEQUENCE [LARGE SCALE GENOMIC DNA]</scope>
    <source>
        <strain evidence="4">cv. Pinot noir / PN40024</strain>
        <tissue evidence="3">Leaf</tissue>
    </source>
</reference>
<keyword evidence="4" id="KW-1185">Reference proteome</keyword>
<dbReference type="Gene3D" id="3.40.449.10">
    <property type="entry name" value="Phosphoenolpyruvate Carboxykinase, domain 1"/>
    <property type="match status" value="1"/>
</dbReference>
<proteinExistence type="predicted"/>
<organism evidence="3 4">
    <name type="scientific">Vitis vinifera</name>
    <name type="common">Grape</name>
    <dbReference type="NCBI Taxonomy" id="29760"/>
    <lineage>
        <taxon>Eukaryota</taxon>
        <taxon>Viridiplantae</taxon>
        <taxon>Streptophyta</taxon>
        <taxon>Embryophyta</taxon>
        <taxon>Tracheophyta</taxon>
        <taxon>Spermatophyta</taxon>
        <taxon>Magnoliopsida</taxon>
        <taxon>eudicotyledons</taxon>
        <taxon>Gunneridae</taxon>
        <taxon>Pentapetalae</taxon>
        <taxon>rosids</taxon>
        <taxon>Vitales</taxon>
        <taxon>Vitaceae</taxon>
        <taxon>Viteae</taxon>
        <taxon>Vitis</taxon>
    </lineage>
</organism>
<evidence type="ECO:0000313" key="4">
    <source>
        <dbReference type="Proteomes" id="UP001227230"/>
    </source>
</evidence>
<gene>
    <name evidence="3" type="ORF">VitviT2T_029084</name>
</gene>
<keyword evidence="1" id="KW-0312">Gluconeogenesis</keyword>
<name>A0ABY9DV54_VITVI</name>
<protein>
    <recommendedName>
        <fullName evidence="5">Pentatricopeptide repeat-containing protein</fullName>
    </recommendedName>
</protein>
<dbReference type="InterPro" id="IPR008210">
    <property type="entry name" value="PEP_carboxykinase_N"/>
</dbReference>
<evidence type="ECO:0000313" key="3">
    <source>
        <dbReference type="EMBL" id="WKA11603.1"/>
    </source>
</evidence>
<keyword evidence="2" id="KW-0456">Lyase</keyword>
<accession>A0ABY9DV54</accession>
<evidence type="ECO:0008006" key="5">
    <source>
        <dbReference type="Google" id="ProtNLM"/>
    </source>
</evidence>
<dbReference type="EMBL" id="CP126665">
    <property type="protein sequence ID" value="WKA11603.1"/>
    <property type="molecule type" value="Genomic_DNA"/>
</dbReference>
<dbReference type="SUPFAM" id="SSF68923">
    <property type="entry name" value="PEP carboxykinase N-terminal domain"/>
    <property type="match status" value="1"/>
</dbReference>
<dbReference type="PANTHER" id="PTHR30031">
    <property type="entry name" value="PHOSPHOENOLPYRUVATE CARBOXYKINASE ATP"/>
    <property type="match status" value="1"/>
</dbReference>
<evidence type="ECO:0000256" key="2">
    <source>
        <dbReference type="ARBA" id="ARBA00022793"/>
    </source>
</evidence>
<dbReference type="Pfam" id="PF01293">
    <property type="entry name" value="PEPCK_ATP"/>
    <property type="match status" value="1"/>
</dbReference>
<dbReference type="PANTHER" id="PTHR30031:SF0">
    <property type="entry name" value="PHOSPHOENOLPYRUVATE CARBOXYKINASE (ATP)"/>
    <property type="match status" value="1"/>
</dbReference>
<dbReference type="InterPro" id="IPR001272">
    <property type="entry name" value="PEP_carboxykinase_ATP"/>
</dbReference>
<dbReference type="Proteomes" id="UP001227230">
    <property type="component" value="Chromosome 18"/>
</dbReference>